<dbReference type="EMBL" id="LAVV01014926">
    <property type="protein sequence ID" value="KNZ44322.1"/>
    <property type="molecule type" value="Genomic_DNA"/>
</dbReference>
<dbReference type="Proteomes" id="UP000037035">
    <property type="component" value="Unassembled WGS sequence"/>
</dbReference>
<name>A0A0L6U7J9_9BASI</name>
<accession>A0A0L6U7J9</accession>
<keyword evidence="2" id="KW-1185">Reference proteome</keyword>
<dbReference type="AlphaFoldDB" id="A0A0L6U7J9"/>
<gene>
    <name evidence="1" type="ORF">VP01_928g6</name>
</gene>
<sequence>MQTYQNHHWTTSFEKIQDFFAIKCNHNFMDSGALIHNAFASGSPQINWKVWLTFPKDDECMKTSDYMINDIQSFTTKINCVFELENDVTKASLELFMEDK</sequence>
<evidence type="ECO:0000313" key="1">
    <source>
        <dbReference type="EMBL" id="KNZ44322.1"/>
    </source>
</evidence>
<evidence type="ECO:0000313" key="2">
    <source>
        <dbReference type="Proteomes" id="UP000037035"/>
    </source>
</evidence>
<proteinExistence type="predicted"/>
<comment type="caution">
    <text evidence="1">The sequence shown here is derived from an EMBL/GenBank/DDBJ whole genome shotgun (WGS) entry which is preliminary data.</text>
</comment>
<protein>
    <submittedName>
        <fullName evidence="1">Uncharacterized protein</fullName>
    </submittedName>
</protein>
<organism evidence="1 2">
    <name type="scientific">Puccinia sorghi</name>
    <dbReference type="NCBI Taxonomy" id="27349"/>
    <lineage>
        <taxon>Eukaryota</taxon>
        <taxon>Fungi</taxon>
        <taxon>Dikarya</taxon>
        <taxon>Basidiomycota</taxon>
        <taxon>Pucciniomycotina</taxon>
        <taxon>Pucciniomycetes</taxon>
        <taxon>Pucciniales</taxon>
        <taxon>Pucciniaceae</taxon>
        <taxon>Puccinia</taxon>
    </lineage>
</organism>
<reference evidence="1 2" key="1">
    <citation type="submission" date="2015-08" db="EMBL/GenBank/DDBJ databases">
        <title>Next Generation Sequencing and Analysis of the Genome of Puccinia sorghi L Schw, the Causal Agent of Maize Common Rust.</title>
        <authorList>
            <person name="Rochi L."/>
            <person name="Burguener G."/>
            <person name="Darino M."/>
            <person name="Turjanski A."/>
            <person name="Kreff E."/>
            <person name="Dieguez M.J."/>
            <person name="Sacco F."/>
        </authorList>
    </citation>
    <scope>NUCLEOTIDE SEQUENCE [LARGE SCALE GENOMIC DNA]</scope>
    <source>
        <strain evidence="1 2">RO10H11247</strain>
    </source>
</reference>
<dbReference type="VEuPathDB" id="FungiDB:VP01_928g6"/>
<dbReference type="OrthoDB" id="10488554at2759"/>